<keyword evidence="3" id="KW-1185">Reference proteome</keyword>
<reference evidence="2 3" key="1">
    <citation type="submission" date="2019-07" db="EMBL/GenBank/DDBJ databases">
        <title>Genomics analysis of Aphanomyces spp. identifies a new class of oomycete effector associated with host adaptation.</title>
        <authorList>
            <person name="Gaulin E."/>
        </authorList>
    </citation>
    <scope>NUCLEOTIDE SEQUENCE [LARGE SCALE GENOMIC DNA]</scope>
    <source>
        <strain evidence="2 3">ATCC 201684</strain>
    </source>
</reference>
<protein>
    <recommendedName>
        <fullName evidence="4">RxLR effector protein</fullName>
    </recommendedName>
</protein>
<evidence type="ECO:0008006" key="4">
    <source>
        <dbReference type="Google" id="ProtNLM"/>
    </source>
</evidence>
<organism evidence="2 3">
    <name type="scientific">Aphanomyces euteiches</name>
    <dbReference type="NCBI Taxonomy" id="100861"/>
    <lineage>
        <taxon>Eukaryota</taxon>
        <taxon>Sar</taxon>
        <taxon>Stramenopiles</taxon>
        <taxon>Oomycota</taxon>
        <taxon>Saprolegniomycetes</taxon>
        <taxon>Saprolegniales</taxon>
        <taxon>Verrucalvaceae</taxon>
        <taxon>Aphanomyces</taxon>
    </lineage>
</organism>
<comment type="caution">
    <text evidence="2">The sequence shown here is derived from an EMBL/GenBank/DDBJ whole genome shotgun (WGS) entry which is preliminary data.</text>
</comment>
<evidence type="ECO:0000313" key="3">
    <source>
        <dbReference type="Proteomes" id="UP000481153"/>
    </source>
</evidence>
<proteinExistence type="predicted"/>
<evidence type="ECO:0000313" key="2">
    <source>
        <dbReference type="EMBL" id="KAF0744101.1"/>
    </source>
</evidence>
<dbReference type="EMBL" id="VJMJ01000010">
    <property type="protein sequence ID" value="KAF0744101.1"/>
    <property type="molecule type" value="Genomic_DNA"/>
</dbReference>
<sequence>MKTAAFALLALVAFVCADESRVLTDGRVDTSSQEDDKTFIAVDEKEADEAANEEAANDENRVRVKISIDDRGLPRRYRWRRPLFDDIHRGRHGIGGDYIGGAGIAGGAGIVGGGSIYGGGRISRDIGISGAGRIDGGGILSGGGRLTAGAGIGGL</sequence>
<gene>
    <name evidence="2" type="ORF">Ae201684_001246</name>
</gene>
<dbReference type="Proteomes" id="UP000481153">
    <property type="component" value="Unassembled WGS sequence"/>
</dbReference>
<feature type="signal peptide" evidence="1">
    <location>
        <begin position="1"/>
        <end position="17"/>
    </location>
</feature>
<dbReference type="AlphaFoldDB" id="A0A6G0XUN8"/>
<name>A0A6G0XUN8_9STRA</name>
<feature type="chain" id="PRO_5026070289" description="RxLR effector protein" evidence="1">
    <location>
        <begin position="18"/>
        <end position="155"/>
    </location>
</feature>
<accession>A0A6G0XUN8</accession>
<evidence type="ECO:0000256" key="1">
    <source>
        <dbReference type="SAM" id="SignalP"/>
    </source>
</evidence>
<keyword evidence="1" id="KW-0732">Signal</keyword>